<dbReference type="InterPro" id="IPR004088">
    <property type="entry name" value="KH_dom_type_1"/>
</dbReference>
<dbReference type="Pfam" id="PF10469">
    <property type="entry name" value="AKAP7_NLS"/>
    <property type="match status" value="1"/>
</dbReference>
<name>A0A6B2EGG3_9DIPT</name>
<dbReference type="PROSITE" id="PS50084">
    <property type="entry name" value="KH_TYPE_1"/>
    <property type="match status" value="1"/>
</dbReference>
<dbReference type="InterPro" id="IPR047538">
    <property type="entry name" value="KH-I_ASCC1"/>
</dbReference>
<dbReference type="InterPro" id="IPR019510">
    <property type="entry name" value="AKAP7-like_phosphoesterase"/>
</dbReference>
<dbReference type="GO" id="GO:0003723">
    <property type="term" value="F:RNA binding"/>
    <property type="evidence" value="ECO:0007669"/>
    <property type="project" value="UniProtKB-UniRule"/>
</dbReference>
<dbReference type="InterPro" id="IPR009210">
    <property type="entry name" value="ASCC1"/>
</dbReference>
<dbReference type="PANTHER" id="PTHR13360">
    <property type="entry name" value="ACTIVATING SIGNAL COINTEGRATOR 1 COMPLEX SUBUNIT 1"/>
    <property type="match status" value="1"/>
</dbReference>
<accession>A0A6B2EGG3</accession>
<protein>
    <submittedName>
        <fullName evidence="3">Putative transcription coactivator complex</fullName>
    </submittedName>
</protein>
<dbReference type="PANTHER" id="PTHR13360:SF1">
    <property type="entry name" value="ACTIVATING SIGNAL COINTEGRATOR 1 COMPLEX SUBUNIT 1"/>
    <property type="match status" value="1"/>
</dbReference>
<keyword evidence="1" id="KW-0694">RNA-binding</keyword>
<evidence type="ECO:0000313" key="3">
    <source>
        <dbReference type="EMBL" id="NBJ62539.1"/>
    </source>
</evidence>
<dbReference type="GO" id="GO:0005634">
    <property type="term" value="C:nucleus"/>
    <property type="evidence" value="ECO:0007669"/>
    <property type="project" value="TreeGrafter"/>
</dbReference>
<dbReference type="SMART" id="SM00322">
    <property type="entry name" value="KH"/>
    <property type="match status" value="1"/>
</dbReference>
<organism evidence="3">
    <name type="scientific">Phlebotomus kandelakii</name>
    <dbReference type="NCBI Taxonomy" id="1109342"/>
    <lineage>
        <taxon>Eukaryota</taxon>
        <taxon>Metazoa</taxon>
        <taxon>Ecdysozoa</taxon>
        <taxon>Arthropoda</taxon>
        <taxon>Hexapoda</taxon>
        <taxon>Insecta</taxon>
        <taxon>Pterygota</taxon>
        <taxon>Neoptera</taxon>
        <taxon>Endopterygota</taxon>
        <taxon>Diptera</taxon>
        <taxon>Nematocera</taxon>
        <taxon>Psychodoidea</taxon>
        <taxon>Psychodidae</taxon>
        <taxon>Phlebotomus</taxon>
        <taxon>Larroussius</taxon>
    </lineage>
</organism>
<dbReference type="GO" id="GO:0006307">
    <property type="term" value="P:DNA alkylation repair"/>
    <property type="evidence" value="ECO:0007669"/>
    <property type="project" value="InterPro"/>
</dbReference>
<dbReference type="GO" id="GO:0006355">
    <property type="term" value="P:regulation of DNA-templated transcription"/>
    <property type="evidence" value="ECO:0007669"/>
    <property type="project" value="TreeGrafter"/>
</dbReference>
<dbReference type="CDD" id="cd22419">
    <property type="entry name" value="KH-I_ASCC1"/>
    <property type="match status" value="1"/>
</dbReference>
<dbReference type="InterPro" id="IPR004087">
    <property type="entry name" value="KH_dom"/>
</dbReference>
<proteinExistence type="predicted"/>
<dbReference type="Pfam" id="PF00013">
    <property type="entry name" value="KH_1"/>
    <property type="match status" value="1"/>
</dbReference>
<dbReference type="EMBL" id="GIFK01004836">
    <property type="protein sequence ID" value="NBJ62539.1"/>
    <property type="molecule type" value="Transcribed_RNA"/>
</dbReference>
<dbReference type="Gene3D" id="3.90.1140.10">
    <property type="entry name" value="Cyclic phosphodiesterase"/>
    <property type="match status" value="1"/>
</dbReference>
<dbReference type="SUPFAM" id="SSF54791">
    <property type="entry name" value="Eukaryotic type KH-domain (KH-domain type I)"/>
    <property type="match status" value="1"/>
</dbReference>
<reference evidence="3" key="1">
    <citation type="submission" date="2019-10" db="EMBL/GenBank/DDBJ databases">
        <title>Short sand fly seasons in Tbilisi, Georgia, hinder development of host immunity to saliva of the visceral leishmaniasis vector Phlebotomus kandelakii.</title>
        <authorList>
            <person name="Oliveira F."/>
            <person name="Giorgobiani E."/>
            <person name="Guimaraes-Costa A.B."/>
            <person name="Abdeladhim M."/>
            <person name="Oristian J."/>
            <person name="Tskhvaradze L."/>
            <person name="Tsertsvadze N."/>
            <person name="Zakalashvili M."/>
            <person name="Valenzuela J.G."/>
            <person name="Kamhawi S."/>
        </authorList>
    </citation>
    <scope>NUCLEOTIDE SEQUENCE</scope>
    <source>
        <strain evidence="3">Wild-capture in Tbilisi</strain>
        <tissue evidence="3">Salivary glands</tissue>
    </source>
</reference>
<evidence type="ECO:0000256" key="1">
    <source>
        <dbReference type="PROSITE-ProRule" id="PRU00117"/>
    </source>
</evidence>
<dbReference type="AlphaFoldDB" id="A0A6B2EGG3"/>
<sequence length="343" mass="38778">MDILSPELVWIENRCYRVNSTLESREISQSTKQGGYIEADLESEEELEPMDYDIQKTGETSFSSSFHVPAAFHGGIIGQKGATRKRLEKETRCLIQVPSRGSQAPIVVTGQREEDVVVARRKIDDVVASARRRNDFTHFLSIRCCTDEIKKAFARFQEAVKSGSPVDGLTDDMFQIPEKLHLTITIMILMDDQERKMVKELLHGEKDAIMAILSDFGGKAEIKIEGLDIMNDDPEATTVLHAKVHSEALQCIADYLEAVFGRKRLSRQKTRDHVKLHMTLVNSRFATKDQEGPKKFVPFNATNILQELKDFSFGTIPLTEIHLSQRSAYDDTGFYKATTTLSF</sequence>
<feature type="domain" description="K Homology" evidence="2">
    <location>
        <begin position="60"/>
        <end position="128"/>
    </location>
</feature>
<dbReference type="InterPro" id="IPR036612">
    <property type="entry name" value="KH_dom_type_1_sf"/>
</dbReference>
<evidence type="ECO:0000259" key="2">
    <source>
        <dbReference type="SMART" id="SM00322"/>
    </source>
</evidence>
<dbReference type="Gene3D" id="3.30.1370.10">
    <property type="entry name" value="K Homology domain, type 1"/>
    <property type="match status" value="1"/>
</dbReference>
<dbReference type="PIRSF" id="PIRSF027019">
    <property type="entry name" value="Euk_LigT"/>
    <property type="match status" value="1"/>
</dbReference>